<dbReference type="OrthoDB" id="9770286at2"/>
<dbReference type="GO" id="GO:0033539">
    <property type="term" value="P:fatty acid beta-oxidation using acyl-CoA dehydrogenase"/>
    <property type="evidence" value="ECO:0007669"/>
    <property type="project" value="TreeGrafter"/>
</dbReference>
<evidence type="ECO:0000313" key="6">
    <source>
        <dbReference type="EMBL" id="TXR52870.1"/>
    </source>
</evidence>
<feature type="binding site" evidence="4">
    <location>
        <position position="296"/>
    </location>
    <ligand>
        <name>FAD</name>
        <dbReference type="ChEBI" id="CHEBI:57692"/>
    </ligand>
</feature>
<dbReference type="Pfam" id="PF01012">
    <property type="entry name" value="ETF"/>
    <property type="match status" value="1"/>
</dbReference>
<dbReference type="EMBL" id="VKAC01000011">
    <property type="protein sequence ID" value="TXR52870.1"/>
    <property type="molecule type" value="Genomic_DNA"/>
</dbReference>
<comment type="subunit">
    <text evidence="2">Heterodimer of an alpha and a beta subunit.</text>
</comment>
<dbReference type="InterPro" id="IPR014729">
    <property type="entry name" value="Rossmann-like_a/b/a_fold"/>
</dbReference>
<dbReference type="GO" id="GO:0050660">
    <property type="term" value="F:flavin adenine dinucleotide binding"/>
    <property type="evidence" value="ECO:0007669"/>
    <property type="project" value="InterPro"/>
</dbReference>
<reference evidence="6 7" key="1">
    <citation type="submission" date="2019-07" db="EMBL/GenBank/DDBJ databases">
        <title>Quadrisphaera sp. strain DD2A genome sequencing and assembly.</title>
        <authorList>
            <person name="Kim I."/>
        </authorList>
    </citation>
    <scope>NUCLEOTIDE SEQUENCE [LARGE SCALE GENOMIC DNA]</scope>
    <source>
        <strain evidence="6 7">DD2A</strain>
    </source>
</reference>
<evidence type="ECO:0000256" key="1">
    <source>
        <dbReference type="ARBA" id="ARBA00005817"/>
    </source>
</evidence>
<dbReference type="Gene3D" id="3.40.50.1220">
    <property type="entry name" value="TPP-binding domain"/>
    <property type="match status" value="1"/>
</dbReference>
<organism evidence="6 7">
    <name type="scientific">Quadrisphaera setariae</name>
    <dbReference type="NCBI Taxonomy" id="2593304"/>
    <lineage>
        <taxon>Bacteria</taxon>
        <taxon>Bacillati</taxon>
        <taxon>Actinomycetota</taxon>
        <taxon>Actinomycetes</taxon>
        <taxon>Kineosporiales</taxon>
        <taxon>Kineosporiaceae</taxon>
        <taxon>Quadrisphaera</taxon>
    </lineage>
</organism>
<keyword evidence="7" id="KW-1185">Reference proteome</keyword>
<feature type="binding site" evidence="4">
    <location>
        <begin position="275"/>
        <end position="282"/>
    </location>
    <ligand>
        <name>FAD</name>
        <dbReference type="ChEBI" id="CHEBI:57692"/>
    </ligand>
</feature>
<feature type="binding site" evidence="4">
    <location>
        <begin position="244"/>
        <end position="245"/>
    </location>
    <ligand>
        <name>FAD</name>
        <dbReference type="ChEBI" id="CHEBI:57692"/>
    </ligand>
</feature>
<dbReference type="AlphaFoldDB" id="A0A5C8Z7H7"/>
<dbReference type="Pfam" id="PF00766">
    <property type="entry name" value="ETF_alpha"/>
    <property type="match status" value="1"/>
</dbReference>
<dbReference type="PANTHER" id="PTHR43153:SF1">
    <property type="entry name" value="ELECTRON TRANSFER FLAVOPROTEIN SUBUNIT ALPHA, MITOCHONDRIAL"/>
    <property type="match status" value="1"/>
</dbReference>
<sequence length="334" mass="33517">MSVGAVVVLVDHRDPRWRGSAAPLLALAHELGGRQGWSVDAVWVGPGHDEEVATWVASTGPVVQHVVQVDGADPQLPASLGCALRAVADDAAARLVLVPSTFEGREVAGQLAALTGSGVVVGASSVVVEDGLVVAGKAVLAGSWRTRCAVTSPLAVVALDVHAAAAASPATPPGTGEAEVRRHRVQAPAAASAVQVLVRAARPVTERPSLAEAEVVVVGGRGTGGDFSGVEDLADALGGAVGATRVATDEGWAPHALQVGQTGVTISPRLYVGAGVSGAVHHRGGMAASATVVAVNTDPDAPIFEVADVAVVADVRTLLPALAAEVRSRRHRSG</sequence>
<dbReference type="InterPro" id="IPR001308">
    <property type="entry name" value="ETF_a/FixB"/>
</dbReference>
<dbReference type="SUPFAM" id="SSF52467">
    <property type="entry name" value="DHS-like NAD/FAD-binding domain"/>
    <property type="match status" value="1"/>
</dbReference>
<accession>A0A5C8Z7H7</accession>
<evidence type="ECO:0000259" key="5">
    <source>
        <dbReference type="SMART" id="SM00893"/>
    </source>
</evidence>
<gene>
    <name evidence="6" type="ORF">FMM08_17325</name>
</gene>
<protein>
    <submittedName>
        <fullName evidence="6">Electron transfer flavoprotein subunit alpha/FixB family protein</fullName>
    </submittedName>
</protein>
<feature type="binding site" evidence="4">
    <location>
        <position position="221"/>
    </location>
    <ligand>
        <name>FAD</name>
        <dbReference type="ChEBI" id="CHEBI:57692"/>
    </ligand>
</feature>
<dbReference type="InterPro" id="IPR029035">
    <property type="entry name" value="DHS-like_NAD/FAD-binding_dom"/>
</dbReference>
<comment type="function">
    <text evidence="3">The electron transfer flavoprotein serves as a specific electron acceptor for other dehydrogenases. It transfers the electrons to the main respiratory chain via ETF-ubiquinone oxidoreductase (ETF dehydrogenase).</text>
</comment>
<dbReference type="InterPro" id="IPR014731">
    <property type="entry name" value="ETF_asu_C"/>
</dbReference>
<evidence type="ECO:0000313" key="7">
    <source>
        <dbReference type="Proteomes" id="UP000321234"/>
    </source>
</evidence>
<feature type="domain" description="Electron transfer flavoprotein alpha/beta-subunit N-terminal" evidence="5">
    <location>
        <begin position="6"/>
        <end position="185"/>
    </location>
</feature>
<dbReference type="SUPFAM" id="SSF52402">
    <property type="entry name" value="Adenine nucleotide alpha hydrolases-like"/>
    <property type="match status" value="1"/>
</dbReference>
<comment type="caution">
    <text evidence="6">The sequence shown here is derived from an EMBL/GenBank/DDBJ whole genome shotgun (WGS) entry which is preliminary data.</text>
</comment>
<dbReference type="SMART" id="SM00893">
    <property type="entry name" value="ETF"/>
    <property type="match status" value="1"/>
</dbReference>
<dbReference type="GO" id="GO:0009055">
    <property type="term" value="F:electron transfer activity"/>
    <property type="evidence" value="ECO:0007669"/>
    <property type="project" value="InterPro"/>
</dbReference>
<keyword evidence="4" id="KW-0274">FAD</keyword>
<dbReference type="Proteomes" id="UP000321234">
    <property type="component" value="Unassembled WGS sequence"/>
</dbReference>
<keyword evidence="4" id="KW-0285">Flavoprotein</keyword>
<dbReference type="PIRSF" id="PIRSF000089">
    <property type="entry name" value="Electra_flavoP_a"/>
    <property type="match status" value="1"/>
</dbReference>
<comment type="similarity">
    <text evidence="1">Belongs to the ETF alpha-subunit/FixB family.</text>
</comment>
<proteinExistence type="inferred from homology"/>
<dbReference type="PANTHER" id="PTHR43153">
    <property type="entry name" value="ELECTRON TRANSFER FLAVOPROTEIN ALPHA"/>
    <property type="match status" value="1"/>
</dbReference>
<comment type="cofactor">
    <cofactor evidence="4">
        <name>FAD</name>
        <dbReference type="ChEBI" id="CHEBI:57692"/>
    </cofactor>
    <text evidence="4">Binds 1 FAD per dimer.</text>
</comment>
<name>A0A5C8Z7H7_9ACTN</name>
<dbReference type="InterPro" id="IPR014730">
    <property type="entry name" value="ETF_a/b_N"/>
</dbReference>
<evidence type="ECO:0000256" key="3">
    <source>
        <dbReference type="ARBA" id="ARBA00025649"/>
    </source>
</evidence>
<dbReference type="Gene3D" id="3.40.50.620">
    <property type="entry name" value="HUPs"/>
    <property type="match status" value="1"/>
</dbReference>
<evidence type="ECO:0000256" key="2">
    <source>
        <dbReference type="ARBA" id="ARBA00011355"/>
    </source>
</evidence>
<evidence type="ECO:0000256" key="4">
    <source>
        <dbReference type="PIRSR" id="PIRSR000089-1"/>
    </source>
</evidence>
<feature type="binding site" evidence="4">
    <location>
        <begin position="258"/>
        <end position="262"/>
    </location>
    <ligand>
        <name>FAD</name>
        <dbReference type="ChEBI" id="CHEBI:57692"/>
    </ligand>
</feature>